<keyword evidence="9" id="KW-1185">Reference proteome</keyword>
<sequence>MTALTGLSTLSALTAQSGAVSIDALRLLPALAPALGALLVLLVDALAPRRTLPHLVVGALALLMGAAGAMPGALSPAREPVLTLCLPGGPDGACLWSAGPLDSTLQIGLLAASLAALLLLSDQWRDLPGDRAVDVALILASAAGGAAVVAARELGTWLVALELATLPVIALVVLRGTRRAAHGGLTLMMTSLLSFAVLVVGTGLWVMATGDASLSGTAIRTAWAQPDQRAVLVVAILTLFVGLGFKLSLVPFHAWTPPTFVSGPLPISALLATASKLAAVGALLALIAPFAGLADPHPHALAFVVGALAIGSMLVGTVVAFRATDLVRLLAWSTIAQAGWVVLPLAALTTVGHRASVAYALTYAAAGLVAFAVATAVRTAGGEPGSERGLAAYRGLARSHPHVGGPLILALLTLAGLPPAILGLVAKVVAIRPLLAAGLWPLAVLAVIAVVLGIAVYVRWIAVLLAAPEHRTTAASGNNAGTGVEVQVGPGALAVLSLGTALLVVASVVPQVLYGLLS</sequence>
<dbReference type="PANTHER" id="PTHR22773">
    <property type="entry name" value="NADH DEHYDROGENASE"/>
    <property type="match status" value="1"/>
</dbReference>
<feature type="domain" description="NADH:quinone oxidoreductase/Mrp antiporter transmembrane" evidence="7">
    <location>
        <begin position="152"/>
        <end position="452"/>
    </location>
</feature>
<name>N0DZ74_9MICO</name>
<feature type="transmembrane region" description="Helical" evidence="6">
    <location>
        <begin position="228"/>
        <end position="249"/>
    </location>
</feature>
<dbReference type="RefSeq" id="WP_010849804.1">
    <property type="nucleotide sequence ID" value="NZ_HF570956.1"/>
</dbReference>
<feature type="transmembrane region" description="Helical" evidence="6">
    <location>
        <begin position="329"/>
        <end position="351"/>
    </location>
</feature>
<dbReference type="Pfam" id="PF00361">
    <property type="entry name" value="Proton_antipo_M"/>
    <property type="match status" value="1"/>
</dbReference>
<dbReference type="InterPro" id="IPR001750">
    <property type="entry name" value="ND/Mrp_TM"/>
</dbReference>
<dbReference type="AlphaFoldDB" id="N0DZ74"/>
<evidence type="ECO:0000259" key="7">
    <source>
        <dbReference type="Pfam" id="PF00361"/>
    </source>
</evidence>
<feature type="transmembrane region" description="Helical" evidence="6">
    <location>
        <begin position="186"/>
        <end position="208"/>
    </location>
</feature>
<evidence type="ECO:0000256" key="4">
    <source>
        <dbReference type="ARBA" id="ARBA00023136"/>
    </source>
</evidence>
<evidence type="ECO:0000256" key="5">
    <source>
        <dbReference type="RuleBase" id="RU000320"/>
    </source>
</evidence>
<feature type="transmembrane region" description="Helical" evidence="6">
    <location>
        <begin position="157"/>
        <end position="174"/>
    </location>
</feature>
<dbReference type="Proteomes" id="UP000013167">
    <property type="component" value="Unassembled WGS sequence"/>
</dbReference>
<accession>N0DZ74</accession>
<evidence type="ECO:0000256" key="6">
    <source>
        <dbReference type="SAM" id="Phobius"/>
    </source>
</evidence>
<organism evidence="8 9">
    <name type="scientific">Phycicoccus elongatus Lp2</name>
    <dbReference type="NCBI Taxonomy" id="1193181"/>
    <lineage>
        <taxon>Bacteria</taxon>
        <taxon>Bacillati</taxon>
        <taxon>Actinomycetota</taxon>
        <taxon>Actinomycetes</taxon>
        <taxon>Micrococcales</taxon>
        <taxon>Intrasporangiaceae</taxon>
        <taxon>Phycicoccus</taxon>
    </lineage>
</organism>
<feature type="transmembrane region" description="Helical" evidence="6">
    <location>
        <begin position="54"/>
        <end position="74"/>
    </location>
</feature>
<dbReference type="GO" id="GO:0016020">
    <property type="term" value="C:membrane"/>
    <property type="evidence" value="ECO:0007669"/>
    <property type="project" value="UniProtKB-SubCell"/>
</dbReference>
<dbReference type="GO" id="GO:0012505">
    <property type="term" value="C:endomembrane system"/>
    <property type="evidence" value="ECO:0007669"/>
    <property type="project" value="UniProtKB-SubCell"/>
</dbReference>
<keyword evidence="2 5" id="KW-0812">Transmembrane</keyword>
<feature type="transmembrane region" description="Helical" evidence="6">
    <location>
        <begin position="357"/>
        <end position="377"/>
    </location>
</feature>
<feature type="transmembrane region" description="Helical" evidence="6">
    <location>
        <begin position="27"/>
        <end position="47"/>
    </location>
</feature>
<feature type="transmembrane region" description="Helical" evidence="6">
    <location>
        <begin position="407"/>
        <end position="430"/>
    </location>
</feature>
<keyword evidence="4 6" id="KW-0472">Membrane</keyword>
<reference evidence="8 9" key="1">
    <citation type="journal article" date="2013" name="ISME J.">
        <title>A metabolic model for members of the genus Tetrasphaera involved in enhanced biological phosphorus removal.</title>
        <authorList>
            <person name="Kristiansen R."/>
            <person name="Nguyen H.T.T."/>
            <person name="Saunders A.M."/>
            <person name="Nielsen J.L."/>
            <person name="Wimmer R."/>
            <person name="Le V.Q."/>
            <person name="McIlroy S.J."/>
            <person name="Petrovski S."/>
            <person name="Seviour R.J."/>
            <person name="Calteau A."/>
            <person name="Nielsen K.L."/>
            <person name="Nielsen P.H."/>
        </authorList>
    </citation>
    <scope>NUCLEOTIDE SEQUENCE [LARGE SCALE GENOMIC DNA]</scope>
    <source>
        <strain evidence="8 9">Lp2</strain>
    </source>
</reference>
<feature type="transmembrane region" description="Helical" evidence="6">
    <location>
        <begin position="300"/>
        <end position="322"/>
    </location>
</feature>
<comment type="caution">
    <text evidence="8">The sequence shown here is derived from an EMBL/GenBank/DDBJ whole genome shotgun (WGS) entry which is preliminary data.</text>
</comment>
<dbReference type="EMBL" id="CAIZ01000115">
    <property type="protein sequence ID" value="CCH69928.1"/>
    <property type="molecule type" value="Genomic_DNA"/>
</dbReference>
<evidence type="ECO:0000256" key="1">
    <source>
        <dbReference type="ARBA" id="ARBA00004127"/>
    </source>
</evidence>
<feature type="transmembrane region" description="Helical" evidence="6">
    <location>
        <begin position="132"/>
        <end position="151"/>
    </location>
</feature>
<dbReference type="STRING" id="1193181.BN10_460029"/>
<feature type="transmembrane region" description="Helical" evidence="6">
    <location>
        <begin position="442"/>
        <end position="467"/>
    </location>
</feature>
<gene>
    <name evidence="8" type="ORF">BN10_460029</name>
</gene>
<feature type="transmembrane region" description="Helical" evidence="6">
    <location>
        <begin position="488"/>
        <end position="509"/>
    </location>
</feature>
<evidence type="ECO:0000313" key="8">
    <source>
        <dbReference type="EMBL" id="CCH69928.1"/>
    </source>
</evidence>
<feature type="transmembrane region" description="Helical" evidence="6">
    <location>
        <begin position="270"/>
        <end position="294"/>
    </location>
</feature>
<keyword evidence="3 6" id="KW-1133">Transmembrane helix</keyword>
<evidence type="ECO:0000256" key="3">
    <source>
        <dbReference type="ARBA" id="ARBA00022989"/>
    </source>
</evidence>
<dbReference type="HOGENOM" id="CLU_007100_1_1_11"/>
<evidence type="ECO:0000313" key="9">
    <source>
        <dbReference type="Proteomes" id="UP000013167"/>
    </source>
</evidence>
<dbReference type="eggNOG" id="COG1007">
    <property type="taxonomic scope" value="Bacteria"/>
</dbReference>
<evidence type="ECO:0000256" key="2">
    <source>
        <dbReference type="ARBA" id="ARBA00022692"/>
    </source>
</evidence>
<proteinExistence type="predicted"/>
<comment type="subcellular location">
    <subcellularLocation>
        <location evidence="1">Endomembrane system</location>
        <topology evidence="1">Multi-pass membrane protein</topology>
    </subcellularLocation>
    <subcellularLocation>
        <location evidence="5">Membrane</location>
        <topology evidence="5">Multi-pass membrane protein</topology>
    </subcellularLocation>
</comment>
<protein>
    <recommendedName>
        <fullName evidence="7">NADH:quinone oxidoreductase/Mrp antiporter transmembrane domain-containing protein</fullName>
    </recommendedName>
</protein>